<sequence length="64" mass="7341">MGRQYERCTDCDNCANIAKSRRAWRVRIAAGVDQELLGLTDGESRRVLEERRREHATAEAEHLA</sequence>
<proteinExistence type="predicted"/>
<evidence type="ECO:0000313" key="1">
    <source>
        <dbReference type="EMBL" id="MBH5338489.1"/>
    </source>
</evidence>
<keyword evidence="2" id="KW-1185">Reference proteome</keyword>
<evidence type="ECO:0000313" key="2">
    <source>
        <dbReference type="Proteomes" id="UP000807371"/>
    </source>
</evidence>
<organism evidence="1 2">
    <name type="scientific">Streptomyces pactum</name>
    <dbReference type="NCBI Taxonomy" id="68249"/>
    <lineage>
        <taxon>Bacteria</taxon>
        <taxon>Bacillati</taxon>
        <taxon>Actinomycetota</taxon>
        <taxon>Actinomycetes</taxon>
        <taxon>Kitasatosporales</taxon>
        <taxon>Streptomycetaceae</taxon>
        <taxon>Streptomyces</taxon>
    </lineage>
</organism>
<dbReference type="RefSeq" id="WP_197991645.1">
    <property type="nucleotide sequence ID" value="NZ_JACYXC010000001.1"/>
</dbReference>
<gene>
    <name evidence="1" type="ORF">IHE55_28355</name>
</gene>
<comment type="caution">
    <text evidence="1">The sequence shown here is derived from an EMBL/GenBank/DDBJ whole genome shotgun (WGS) entry which is preliminary data.</text>
</comment>
<protein>
    <submittedName>
        <fullName evidence="1">Uncharacterized protein</fullName>
    </submittedName>
</protein>
<reference evidence="1 2" key="1">
    <citation type="submission" date="2020-09" db="EMBL/GenBank/DDBJ databases">
        <title>Biosynthesis of the nuclear factor of activated T cells inhibitor NFAT-133 and its congeners in Streptomyces pactum.</title>
        <authorList>
            <person name="Zhou W."/>
            <person name="Posri P."/>
            <person name="Abugrain M.E."/>
            <person name="Weisberg A.J."/>
            <person name="Chang J.H."/>
            <person name="Mahmud T."/>
        </authorList>
    </citation>
    <scope>NUCLEOTIDE SEQUENCE [LARGE SCALE GENOMIC DNA]</scope>
    <source>
        <strain evidence="1 2">ATCC 27456</strain>
    </source>
</reference>
<dbReference type="EMBL" id="JACYXC010000001">
    <property type="protein sequence ID" value="MBH5338489.1"/>
    <property type="molecule type" value="Genomic_DNA"/>
</dbReference>
<dbReference type="Proteomes" id="UP000807371">
    <property type="component" value="Unassembled WGS sequence"/>
</dbReference>
<accession>A0ABS0NTE8</accession>
<name>A0ABS0NTE8_9ACTN</name>